<dbReference type="InterPro" id="IPR004860">
    <property type="entry name" value="LAGLIDADG_dom"/>
</dbReference>
<sequence>MTLTQLQKDLIFGSLLGDGNLQTCSKGRTWRYRAIQKSEHKEYLFNKYEILKNLCGVTVVPKENEILDKRTNKLIKRWSFNTLTNTSLKFFGNMFYRYDSNKRKWTKKVPLKIQTFLNPRALAYFYMDDGALKWLGHSNAMRICTESFSLEDIHRIKNALKNLYDIDTNLTKKKLKSEEIRFRILIPEKSSNSFRELIKPYLIECMKYKVSDGNYGHL</sequence>
<reference evidence="2" key="1">
    <citation type="submission" date="2017-03" db="EMBL/GenBank/DDBJ databases">
        <title>Chloroplast genome evolution in siphonous green algae.</title>
        <authorList>
            <person name="Cremen M.C."/>
            <person name="Marcelino V.R."/>
            <person name="Verbruggen H."/>
        </authorList>
    </citation>
    <scope>NUCLEOTIDE SEQUENCE</scope>
</reference>
<dbReference type="GO" id="GO:0004519">
    <property type="term" value="F:endonuclease activity"/>
    <property type="evidence" value="ECO:0007669"/>
    <property type="project" value="InterPro"/>
</dbReference>
<evidence type="ECO:0000259" key="1">
    <source>
        <dbReference type="Pfam" id="PF03161"/>
    </source>
</evidence>
<proteinExistence type="predicted"/>
<dbReference type="RefSeq" id="YP_009472765.1">
    <property type="nucleotide sequence ID" value="NC_037367.1"/>
</dbReference>
<keyword evidence="2" id="KW-0934">Plastid</keyword>
<name>A0A2P0QIC3_9CHLO</name>
<dbReference type="InterPro" id="IPR027434">
    <property type="entry name" value="Homing_endonucl"/>
</dbReference>
<organism evidence="2">
    <name type="scientific">Caulerpa manorensis</name>
    <dbReference type="NCBI Taxonomy" id="717648"/>
    <lineage>
        <taxon>Eukaryota</taxon>
        <taxon>Viridiplantae</taxon>
        <taxon>Chlorophyta</taxon>
        <taxon>core chlorophytes</taxon>
        <taxon>Ulvophyceae</taxon>
        <taxon>TCBD clade</taxon>
        <taxon>Bryopsidales</taxon>
        <taxon>Halimedineae</taxon>
        <taxon>Caulerpaceae</taxon>
        <taxon>Caulerpa</taxon>
    </lineage>
</organism>
<gene>
    <name evidence="2" type="primary">orf218</name>
</gene>
<dbReference type="EMBL" id="KY819068">
    <property type="protein sequence ID" value="ARO74483.1"/>
    <property type="molecule type" value="Genomic_DNA"/>
</dbReference>
<geneLocation type="chloroplast" evidence="2"/>
<protein>
    <recommendedName>
        <fullName evidence="1">Homing endonuclease LAGLIDADG domain-containing protein</fullName>
    </recommendedName>
</protein>
<dbReference type="AlphaFoldDB" id="A0A2P0QIC3"/>
<dbReference type="GeneID" id="36489840"/>
<keyword evidence="2" id="KW-0150">Chloroplast</keyword>
<dbReference type="SUPFAM" id="SSF55608">
    <property type="entry name" value="Homing endonucleases"/>
    <property type="match status" value="1"/>
</dbReference>
<dbReference type="Pfam" id="PF03161">
    <property type="entry name" value="LAGLIDADG_2"/>
    <property type="match status" value="1"/>
</dbReference>
<feature type="domain" description="Homing endonuclease LAGLIDADG" evidence="1">
    <location>
        <begin position="10"/>
        <end position="194"/>
    </location>
</feature>
<evidence type="ECO:0000313" key="2">
    <source>
        <dbReference type="EMBL" id="ARO74483.1"/>
    </source>
</evidence>
<accession>A0A2P0QIC3</accession>
<dbReference type="Gene3D" id="3.10.28.10">
    <property type="entry name" value="Homing endonucleases"/>
    <property type="match status" value="2"/>
</dbReference>